<dbReference type="PANTHER" id="PTHR46471">
    <property type="entry name" value="CHITIN DEACETYLASE"/>
    <property type="match status" value="1"/>
</dbReference>
<feature type="domain" description="NodB homology" evidence="7">
    <location>
        <begin position="128"/>
        <end position="335"/>
    </location>
</feature>
<evidence type="ECO:0000313" key="9">
    <source>
        <dbReference type="Proteomes" id="UP000193411"/>
    </source>
</evidence>
<evidence type="ECO:0000313" key="8">
    <source>
        <dbReference type="EMBL" id="ORZ34571.1"/>
    </source>
</evidence>
<keyword evidence="3" id="KW-0732">Signal</keyword>
<dbReference type="PROSITE" id="PS51677">
    <property type="entry name" value="NODB"/>
    <property type="match status" value="1"/>
</dbReference>
<dbReference type="InterPro" id="IPR011330">
    <property type="entry name" value="Glyco_hydro/deAcase_b/a-brl"/>
</dbReference>
<organism evidence="8 9">
    <name type="scientific">Catenaria anguillulae PL171</name>
    <dbReference type="NCBI Taxonomy" id="765915"/>
    <lineage>
        <taxon>Eukaryota</taxon>
        <taxon>Fungi</taxon>
        <taxon>Fungi incertae sedis</taxon>
        <taxon>Blastocladiomycota</taxon>
        <taxon>Blastocladiomycetes</taxon>
        <taxon>Blastocladiales</taxon>
        <taxon>Catenariaceae</taxon>
        <taxon>Catenaria</taxon>
    </lineage>
</organism>
<dbReference type="Gene3D" id="3.20.20.370">
    <property type="entry name" value="Glycoside hydrolase/deacetylase"/>
    <property type="match status" value="1"/>
</dbReference>
<keyword evidence="6" id="KW-0812">Transmembrane</keyword>
<protein>
    <recommendedName>
        <fullName evidence="7">NodB homology domain-containing protein</fullName>
    </recommendedName>
</protein>
<evidence type="ECO:0000256" key="3">
    <source>
        <dbReference type="ARBA" id="ARBA00022729"/>
    </source>
</evidence>
<dbReference type="STRING" id="765915.A0A1Y2HL52"/>
<keyword evidence="4" id="KW-0378">Hydrolase</keyword>
<evidence type="ECO:0000256" key="4">
    <source>
        <dbReference type="ARBA" id="ARBA00022801"/>
    </source>
</evidence>
<evidence type="ECO:0000256" key="1">
    <source>
        <dbReference type="ARBA" id="ARBA00001941"/>
    </source>
</evidence>
<dbReference type="AlphaFoldDB" id="A0A1Y2HL52"/>
<dbReference type="SUPFAM" id="SSF88713">
    <property type="entry name" value="Glycoside hydrolase/deacetylase"/>
    <property type="match status" value="1"/>
</dbReference>
<name>A0A1Y2HL52_9FUNG</name>
<evidence type="ECO:0000256" key="5">
    <source>
        <dbReference type="ARBA" id="ARBA00023277"/>
    </source>
</evidence>
<gene>
    <name evidence="8" type="ORF">BCR44DRAFT_63895</name>
</gene>
<sequence length="400" mass="42977">MPFHPSLIVTAPPSSGHTSRPFVTAALAPFVVLFLIACFAVPVQCKGYQFSYKETDLSWCVIAECNGPNQSLLNTLKKFHEQDKKFGGAVCGDGVCNGSGRETCLSCPRDCGQCRDGDTPPKGCKNPKHIALTFDDGPTEYTETVVKSLDEAKVKATFYVNAIRFANASRAQTATSLKALRTAFNSGHTIATHTFTHRGLVHGSTGNLTPSLGGLDFDSLLAEMHFNDIVIASVIGKAPRFFRPPYLEFNTTVSAHLEALGYYTQWVNVDTKDFTMGHLGHEIVARTFDSALQGAKAMYLGRMGFIHLQHDVIKASALAVSDIVKSAKRAGLEIVPMHECLGLDESQVYTDKYGIKPGSKQAGESGGSELSQSLNGALRLSAGGMISAAVWGLVLAFFAS</sequence>
<keyword evidence="6" id="KW-0472">Membrane</keyword>
<keyword evidence="5" id="KW-0119">Carbohydrate metabolism</keyword>
<dbReference type="OrthoDB" id="407355at2759"/>
<keyword evidence="2" id="KW-0479">Metal-binding</keyword>
<comment type="caution">
    <text evidence="8">The sequence shown here is derived from an EMBL/GenBank/DDBJ whole genome shotgun (WGS) entry which is preliminary data.</text>
</comment>
<dbReference type="Pfam" id="PF01522">
    <property type="entry name" value="Polysacc_deac_1"/>
    <property type="match status" value="1"/>
</dbReference>
<dbReference type="Proteomes" id="UP000193411">
    <property type="component" value="Unassembled WGS sequence"/>
</dbReference>
<evidence type="ECO:0000256" key="6">
    <source>
        <dbReference type="SAM" id="Phobius"/>
    </source>
</evidence>
<keyword evidence="6" id="KW-1133">Transmembrane helix</keyword>
<dbReference type="GO" id="GO:0046872">
    <property type="term" value="F:metal ion binding"/>
    <property type="evidence" value="ECO:0007669"/>
    <property type="project" value="UniProtKB-KW"/>
</dbReference>
<proteinExistence type="predicted"/>
<dbReference type="GO" id="GO:0016810">
    <property type="term" value="F:hydrolase activity, acting on carbon-nitrogen (but not peptide) bonds"/>
    <property type="evidence" value="ECO:0007669"/>
    <property type="project" value="InterPro"/>
</dbReference>
<reference evidence="8 9" key="1">
    <citation type="submission" date="2016-07" db="EMBL/GenBank/DDBJ databases">
        <title>Pervasive Adenine N6-methylation of Active Genes in Fungi.</title>
        <authorList>
            <consortium name="DOE Joint Genome Institute"/>
            <person name="Mondo S.J."/>
            <person name="Dannebaum R.O."/>
            <person name="Kuo R.C."/>
            <person name="Labutti K."/>
            <person name="Haridas S."/>
            <person name="Kuo A."/>
            <person name="Salamov A."/>
            <person name="Ahrendt S.R."/>
            <person name="Lipzen A."/>
            <person name="Sullivan W."/>
            <person name="Andreopoulos W.B."/>
            <person name="Clum A."/>
            <person name="Lindquist E."/>
            <person name="Daum C."/>
            <person name="Ramamoorthy G.K."/>
            <person name="Gryganskyi A."/>
            <person name="Culley D."/>
            <person name="Magnuson J.K."/>
            <person name="James T.Y."/>
            <person name="O'Malley M.A."/>
            <person name="Stajich J.E."/>
            <person name="Spatafora J.W."/>
            <person name="Visel A."/>
            <person name="Grigoriev I.V."/>
        </authorList>
    </citation>
    <scope>NUCLEOTIDE SEQUENCE [LARGE SCALE GENOMIC DNA]</scope>
    <source>
        <strain evidence="8 9">PL171</strain>
    </source>
</reference>
<comment type="cofactor">
    <cofactor evidence="1">
        <name>Co(2+)</name>
        <dbReference type="ChEBI" id="CHEBI:48828"/>
    </cofactor>
</comment>
<dbReference type="EMBL" id="MCFL01000027">
    <property type="protein sequence ID" value="ORZ34571.1"/>
    <property type="molecule type" value="Genomic_DNA"/>
</dbReference>
<evidence type="ECO:0000259" key="7">
    <source>
        <dbReference type="PROSITE" id="PS51677"/>
    </source>
</evidence>
<dbReference type="InterPro" id="IPR002509">
    <property type="entry name" value="NODB_dom"/>
</dbReference>
<dbReference type="PANTHER" id="PTHR46471:SF2">
    <property type="entry name" value="CHITIN DEACETYLASE-RELATED"/>
    <property type="match status" value="1"/>
</dbReference>
<accession>A0A1Y2HL52</accession>
<feature type="transmembrane region" description="Helical" evidence="6">
    <location>
        <begin position="380"/>
        <end position="399"/>
    </location>
</feature>
<feature type="transmembrane region" description="Helical" evidence="6">
    <location>
        <begin position="22"/>
        <end position="43"/>
    </location>
</feature>
<evidence type="ECO:0000256" key="2">
    <source>
        <dbReference type="ARBA" id="ARBA00022723"/>
    </source>
</evidence>
<keyword evidence="9" id="KW-1185">Reference proteome</keyword>
<dbReference type="GO" id="GO:0005975">
    <property type="term" value="P:carbohydrate metabolic process"/>
    <property type="evidence" value="ECO:0007669"/>
    <property type="project" value="InterPro"/>
</dbReference>